<dbReference type="GO" id="GO:0050667">
    <property type="term" value="P:homocysteine metabolic process"/>
    <property type="evidence" value="ECO:0007669"/>
    <property type="project" value="TreeGrafter"/>
</dbReference>
<evidence type="ECO:0000256" key="13">
    <source>
        <dbReference type="ARBA" id="ARBA00022691"/>
    </source>
</evidence>
<dbReference type="InterPro" id="IPR003726">
    <property type="entry name" value="HCY_dom"/>
</dbReference>
<evidence type="ECO:0000256" key="18">
    <source>
        <dbReference type="ARBA" id="ARBA00025552"/>
    </source>
</evidence>
<keyword evidence="14 20" id="KW-0479">Metal-binding</keyword>
<feature type="binding site" evidence="20">
    <location>
        <position position="282"/>
    </location>
    <ligand>
        <name>Zn(2+)</name>
        <dbReference type="ChEBI" id="CHEBI:29105"/>
    </ligand>
</feature>
<dbReference type="Pfam" id="PF02607">
    <property type="entry name" value="B12-binding_2"/>
    <property type="match status" value="1"/>
</dbReference>
<dbReference type="GO" id="GO:0005829">
    <property type="term" value="C:cytosol"/>
    <property type="evidence" value="ECO:0007669"/>
    <property type="project" value="TreeGrafter"/>
</dbReference>
<dbReference type="GO" id="GO:0032259">
    <property type="term" value="P:methylation"/>
    <property type="evidence" value="ECO:0007669"/>
    <property type="project" value="UniProtKB-KW"/>
</dbReference>
<dbReference type="Pfam" id="PF00809">
    <property type="entry name" value="Pterin_bind"/>
    <property type="match status" value="1"/>
</dbReference>
<dbReference type="InterPro" id="IPR050554">
    <property type="entry name" value="Met_Synthase/Corrinoid"/>
</dbReference>
<dbReference type="InterPro" id="IPR017215">
    <property type="entry name" value="MetH_bac"/>
</dbReference>
<feature type="domain" description="B12-binding N-terminal" evidence="25">
    <location>
        <begin position="616"/>
        <end position="710"/>
    </location>
</feature>
<keyword evidence="17" id="KW-0170">Cobalt</keyword>
<dbReference type="InterPro" id="IPR036724">
    <property type="entry name" value="Cobalamin-bd_sf"/>
</dbReference>
<keyword evidence="13" id="KW-0949">S-adenosyl-L-methionine</keyword>
<evidence type="ECO:0000256" key="3">
    <source>
        <dbReference type="ARBA" id="ARBA00001956"/>
    </source>
</evidence>
<keyword evidence="12 20" id="KW-0808">Transferase</keyword>
<dbReference type="CDD" id="cd02070">
    <property type="entry name" value="corrinoid_protein_B12-BD"/>
    <property type="match status" value="1"/>
</dbReference>
<dbReference type="PANTHER" id="PTHR45833:SF1">
    <property type="entry name" value="METHIONINE SYNTHASE"/>
    <property type="match status" value="1"/>
</dbReference>
<dbReference type="SUPFAM" id="SSF52242">
    <property type="entry name" value="Cobalamin (vitamin B12)-binding domain"/>
    <property type="match status" value="1"/>
</dbReference>
<dbReference type="PANTHER" id="PTHR45833">
    <property type="entry name" value="METHIONINE SYNTHASE"/>
    <property type="match status" value="1"/>
</dbReference>
<evidence type="ECO:0000259" key="23">
    <source>
        <dbReference type="PROSITE" id="PS50972"/>
    </source>
</evidence>
<feature type="domain" description="Hcy-binding" evidence="22">
    <location>
        <begin position="3"/>
        <end position="296"/>
    </location>
</feature>
<evidence type="ECO:0000256" key="7">
    <source>
        <dbReference type="ARBA" id="ARBA00012032"/>
    </source>
</evidence>
<evidence type="ECO:0000256" key="12">
    <source>
        <dbReference type="ARBA" id="ARBA00022679"/>
    </source>
</evidence>
<dbReference type="SMART" id="SM01018">
    <property type="entry name" value="B12-binding_2"/>
    <property type="match status" value="1"/>
</dbReference>
<dbReference type="Pfam" id="PF02310">
    <property type="entry name" value="B12-binding"/>
    <property type="match status" value="1"/>
</dbReference>
<keyword evidence="9 20" id="KW-0489">Methyltransferase</keyword>
<organism evidence="26 27">
    <name type="scientific">Anaerocolumna aminovalerica</name>
    <dbReference type="NCBI Taxonomy" id="1527"/>
    <lineage>
        <taxon>Bacteria</taxon>
        <taxon>Bacillati</taxon>
        <taxon>Bacillota</taxon>
        <taxon>Clostridia</taxon>
        <taxon>Lachnospirales</taxon>
        <taxon>Lachnospiraceae</taxon>
        <taxon>Anaerocolumna</taxon>
    </lineage>
</organism>
<feature type="domain" description="B12-binding" evidence="24">
    <location>
        <begin position="711"/>
        <end position="832"/>
    </location>
</feature>
<evidence type="ECO:0000259" key="22">
    <source>
        <dbReference type="PROSITE" id="PS50970"/>
    </source>
</evidence>
<evidence type="ECO:0000256" key="6">
    <source>
        <dbReference type="ARBA" id="ARBA00010854"/>
    </source>
</evidence>
<evidence type="ECO:0000313" key="26">
    <source>
        <dbReference type="EMBL" id="SFO36664.1"/>
    </source>
</evidence>
<evidence type="ECO:0000256" key="17">
    <source>
        <dbReference type="ARBA" id="ARBA00023285"/>
    </source>
</evidence>
<feature type="binding site" evidence="20">
    <location>
        <position position="281"/>
    </location>
    <ligand>
        <name>Zn(2+)</name>
        <dbReference type="ChEBI" id="CHEBI:29105"/>
    </ligand>
</feature>
<dbReference type="CDD" id="cd00945">
    <property type="entry name" value="Aldolase_Class_I"/>
    <property type="match status" value="1"/>
</dbReference>
<dbReference type="UniPathway" id="UPA00051">
    <property type="reaction ID" value="UER00081"/>
</dbReference>
<keyword evidence="27" id="KW-1185">Reference proteome</keyword>
<dbReference type="PIRSF" id="PIRSF037472">
    <property type="entry name" value="DHPS_mtfrase"/>
    <property type="match status" value="1"/>
</dbReference>
<dbReference type="AlphaFoldDB" id="A0A1I5GKR6"/>
<dbReference type="FunFam" id="3.40.50.280:FF:000003">
    <property type="entry name" value="Dimethylamine methyltransferase corrinoid protein"/>
    <property type="match status" value="1"/>
</dbReference>
<dbReference type="InterPro" id="IPR000489">
    <property type="entry name" value="Pterin-binding_dom"/>
</dbReference>
<evidence type="ECO:0000256" key="4">
    <source>
        <dbReference type="ARBA" id="ARBA00005178"/>
    </source>
</evidence>
<evidence type="ECO:0000313" key="27">
    <source>
        <dbReference type="Proteomes" id="UP000198806"/>
    </source>
</evidence>
<dbReference type="Pfam" id="PF02574">
    <property type="entry name" value="S-methyl_trans"/>
    <property type="match status" value="1"/>
</dbReference>
<dbReference type="PROSITE" id="PS51337">
    <property type="entry name" value="B12_BINDING_NTER"/>
    <property type="match status" value="1"/>
</dbReference>
<dbReference type="Proteomes" id="UP000198806">
    <property type="component" value="Unassembled WGS sequence"/>
</dbReference>
<dbReference type="RefSeq" id="WP_091687144.1">
    <property type="nucleotide sequence ID" value="NZ_BAABFM010000028.1"/>
</dbReference>
<dbReference type="InterPro" id="IPR003759">
    <property type="entry name" value="Cbl-bd_cap"/>
</dbReference>
<evidence type="ECO:0000256" key="16">
    <source>
        <dbReference type="ARBA" id="ARBA00023167"/>
    </source>
</evidence>
<dbReference type="GO" id="GO:0031419">
    <property type="term" value="F:cobalamin binding"/>
    <property type="evidence" value="ECO:0007669"/>
    <property type="project" value="UniProtKB-KW"/>
</dbReference>
<dbReference type="InterPro" id="IPR006158">
    <property type="entry name" value="Cobalamin-bd"/>
</dbReference>
<evidence type="ECO:0000259" key="24">
    <source>
        <dbReference type="PROSITE" id="PS51332"/>
    </source>
</evidence>
<dbReference type="EMBL" id="FOWD01000020">
    <property type="protein sequence ID" value="SFO36664.1"/>
    <property type="molecule type" value="Genomic_DNA"/>
</dbReference>
<evidence type="ECO:0000256" key="15">
    <source>
        <dbReference type="ARBA" id="ARBA00022833"/>
    </source>
</evidence>
<dbReference type="Gene3D" id="3.20.20.20">
    <property type="entry name" value="Dihydropteroate synthase-like"/>
    <property type="match status" value="1"/>
</dbReference>
<dbReference type="SUPFAM" id="SSF47644">
    <property type="entry name" value="Methionine synthase domain"/>
    <property type="match status" value="1"/>
</dbReference>
<dbReference type="Gene3D" id="3.40.50.280">
    <property type="entry name" value="Cobalamin-binding domain"/>
    <property type="match status" value="1"/>
</dbReference>
<evidence type="ECO:0000256" key="14">
    <source>
        <dbReference type="ARBA" id="ARBA00022723"/>
    </source>
</evidence>
<reference evidence="26 27" key="1">
    <citation type="submission" date="2016-10" db="EMBL/GenBank/DDBJ databases">
        <authorList>
            <person name="de Groot N.N."/>
        </authorList>
    </citation>
    <scope>NUCLEOTIDE SEQUENCE [LARGE SCALE GENOMIC DNA]</scope>
    <source>
        <strain evidence="26 27">DSM 1283</strain>
    </source>
</reference>
<evidence type="ECO:0000256" key="1">
    <source>
        <dbReference type="ARBA" id="ARBA00001700"/>
    </source>
</evidence>
<dbReference type="PROSITE" id="PS50972">
    <property type="entry name" value="PTERIN_BINDING"/>
    <property type="match status" value="1"/>
</dbReference>
<dbReference type="SUPFAM" id="SSF51717">
    <property type="entry name" value="Dihydropteroate synthetase-like"/>
    <property type="match status" value="1"/>
</dbReference>
<proteinExistence type="inferred from homology"/>
<gene>
    <name evidence="26" type="ORF">SAMN04489757_12050</name>
</gene>
<comment type="cofactor">
    <cofactor evidence="3">
        <name>methylcob(III)alamin</name>
        <dbReference type="ChEBI" id="CHEBI:28115"/>
    </cofactor>
</comment>
<sequence length="832" mass="90948">MTRKEFLDLINSKIVLLDGATGSNLQKRGMPTGVCPEKWILENSRILIDLQKEYIASGSDILYAPTFSGNRIKLGEYGLADEIEDINRGLVRISKKAIEESNAEKNGRKVFVAGDLTMTGEQLYPVGSLQFEELVDIYKEQVAYMLMEGVDLFVIETMMSLSECRAALLAVKETCDLPVMITLTFEENLRTLNGTDPATAIMVLQNMGADAVGVNCSTGPEKMCEVVKLMKEYATVPIAAKPNAGLPVLIESETVFDCGPEEFSLEAKKLVEAGASMVGGCCGTTPEHIHLLSREISSLKPRSISKNKKRALTTERNTLNIDLNGKFLIVGERINPTGKKKLQEELKAGNLDTVITMANEQIENGADILDINMGMNGIDEKDSMVNAVQEVAAISNVPLCIDSSYVSVIEAALRIYPGRALINSISLEKNKCEQLLSIAKKYGAMFILLPVSEKGLPKNIEEKKEIIQTIIHEAEKIGLTKEDIIVDGLVNTIGANKNAAKETVETIQYCKEELGVATIIGLSNISFGLPERQFINSTFLAFAVQAGLTMAIANPAQDLLMNTVYAADLLRGKEEGDIRYIHRVTSRLMVITGSKPVNRDEKGKSPSSPSDNRNLIGENSENSLDSNPVYEAVIKGNKRNIVYLVKKTLEEGKAPSYILDHLLIPAINQVGILFDKQIYFLPQLISSAETMKLAIELLEPLLKKDEKEKHLGTIVLATVSGDIHDIGKNLVVLMLKNYGFRVIDLGKDVPSKKIIEVAEKEKADIIGLSALMTTTMLEMKEVIRLNKETGLNAKVIIGGAVITQSYADEIGADGYGKDAGETVMLAKKIMGL</sequence>
<dbReference type="GO" id="GO:0008705">
    <property type="term" value="F:methionine synthase activity"/>
    <property type="evidence" value="ECO:0007669"/>
    <property type="project" value="UniProtKB-EC"/>
</dbReference>
<comment type="cofactor">
    <cofactor evidence="2 20">
        <name>Zn(2+)</name>
        <dbReference type="ChEBI" id="CHEBI:29105"/>
    </cofactor>
</comment>
<comment type="similarity">
    <text evidence="5">Belongs to the vitamin-B12 dependent methionine synthase family.</text>
</comment>
<evidence type="ECO:0000256" key="5">
    <source>
        <dbReference type="ARBA" id="ARBA00010398"/>
    </source>
</evidence>
<evidence type="ECO:0000256" key="20">
    <source>
        <dbReference type="PROSITE-ProRule" id="PRU00333"/>
    </source>
</evidence>
<feature type="region of interest" description="Disordered" evidence="21">
    <location>
        <begin position="595"/>
        <end position="623"/>
    </location>
</feature>
<dbReference type="EC" id="2.1.1.13" evidence="7"/>
<keyword evidence="11" id="KW-0846">Cobalamin</keyword>
<dbReference type="GO" id="GO:0046653">
    <property type="term" value="P:tetrahydrofolate metabolic process"/>
    <property type="evidence" value="ECO:0007669"/>
    <property type="project" value="TreeGrafter"/>
</dbReference>
<dbReference type="STRING" id="1527.SAMN04489757_12050"/>
<name>A0A1I5GKR6_9FIRM</name>
<feature type="domain" description="Pterin-binding" evidence="23">
    <location>
        <begin position="327"/>
        <end position="592"/>
    </location>
</feature>
<dbReference type="Gene3D" id="3.20.20.330">
    <property type="entry name" value="Homocysteine-binding-like domain"/>
    <property type="match status" value="1"/>
</dbReference>
<comment type="similarity">
    <text evidence="6">Belongs to the methylamine corrinoid protein family.</text>
</comment>
<evidence type="ECO:0000256" key="19">
    <source>
        <dbReference type="ARBA" id="ARBA00031040"/>
    </source>
</evidence>
<dbReference type="InterPro" id="IPR036594">
    <property type="entry name" value="Meth_synthase_dom"/>
</dbReference>
<accession>A0A1I5GKR6</accession>
<keyword evidence="16" id="KW-0486">Methionine biosynthesis</keyword>
<dbReference type="InterPro" id="IPR011005">
    <property type="entry name" value="Dihydropteroate_synth-like_sf"/>
</dbReference>
<evidence type="ECO:0000259" key="25">
    <source>
        <dbReference type="PROSITE" id="PS51337"/>
    </source>
</evidence>
<dbReference type="InterPro" id="IPR036589">
    <property type="entry name" value="HCY_dom_sf"/>
</dbReference>
<comment type="catalytic activity">
    <reaction evidence="1">
        <text>(6S)-5-methyl-5,6,7,8-tetrahydrofolate + L-homocysteine = (6S)-5,6,7,8-tetrahydrofolate + L-methionine</text>
        <dbReference type="Rhea" id="RHEA:11172"/>
        <dbReference type="ChEBI" id="CHEBI:18608"/>
        <dbReference type="ChEBI" id="CHEBI:57453"/>
        <dbReference type="ChEBI" id="CHEBI:57844"/>
        <dbReference type="ChEBI" id="CHEBI:58199"/>
        <dbReference type="EC" id="2.1.1.13"/>
    </reaction>
</comment>
<dbReference type="GO" id="GO:0046872">
    <property type="term" value="F:metal ion binding"/>
    <property type="evidence" value="ECO:0007669"/>
    <property type="project" value="UniProtKB-KW"/>
</dbReference>
<evidence type="ECO:0000256" key="21">
    <source>
        <dbReference type="SAM" id="MobiDB-lite"/>
    </source>
</evidence>
<dbReference type="PROSITE" id="PS51332">
    <property type="entry name" value="B12_BINDING"/>
    <property type="match status" value="1"/>
</dbReference>
<keyword evidence="15 20" id="KW-0862">Zinc</keyword>
<protein>
    <recommendedName>
        <fullName evidence="8">Methionine synthase</fullName>
        <ecNumber evidence="7">2.1.1.13</ecNumber>
    </recommendedName>
    <alternativeName>
        <fullName evidence="19">5-methyltetrahydrofolate--homocysteine methyltransferase</fullName>
    </alternativeName>
</protein>
<dbReference type="Gene3D" id="1.10.1240.10">
    <property type="entry name" value="Methionine synthase domain"/>
    <property type="match status" value="1"/>
</dbReference>
<keyword evidence="10" id="KW-0028">Amino-acid biosynthesis</keyword>
<evidence type="ECO:0000256" key="10">
    <source>
        <dbReference type="ARBA" id="ARBA00022605"/>
    </source>
</evidence>
<dbReference type="SUPFAM" id="SSF82282">
    <property type="entry name" value="Homocysteine S-methyltransferase"/>
    <property type="match status" value="1"/>
</dbReference>
<evidence type="ECO:0000256" key="8">
    <source>
        <dbReference type="ARBA" id="ARBA00013998"/>
    </source>
</evidence>
<dbReference type="OrthoDB" id="9803687at2"/>
<evidence type="ECO:0000256" key="2">
    <source>
        <dbReference type="ARBA" id="ARBA00001947"/>
    </source>
</evidence>
<comment type="function">
    <text evidence="18">Catalyzes the transfer of a methyl group from methyl-cobalamin to homocysteine, yielding enzyme-bound cob(I)alamin and methionine. Subsequently, remethylates the cofactor using methyltetrahydrofolate.</text>
</comment>
<dbReference type="PROSITE" id="PS50970">
    <property type="entry name" value="HCY"/>
    <property type="match status" value="1"/>
</dbReference>
<evidence type="ECO:0000256" key="11">
    <source>
        <dbReference type="ARBA" id="ARBA00022628"/>
    </source>
</evidence>
<evidence type="ECO:0000256" key="9">
    <source>
        <dbReference type="ARBA" id="ARBA00022603"/>
    </source>
</evidence>
<feature type="compositionally biased region" description="Polar residues" evidence="21">
    <location>
        <begin position="605"/>
        <end position="623"/>
    </location>
</feature>
<feature type="binding site" evidence="20">
    <location>
        <position position="216"/>
    </location>
    <ligand>
        <name>Zn(2+)</name>
        <dbReference type="ChEBI" id="CHEBI:29105"/>
    </ligand>
</feature>
<comment type="pathway">
    <text evidence="4">Amino-acid biosynthesis; L-methionine biosynthesis via de novo pathway; L-methionine from L-homocysteine (MetH route): step 1/1.</text>
</comment>